<evidence type="ECO:0000259" key="2">
    <source>
        <dbReference type="PROSITE" id="PS50097"/>
    </source>
</evidence>
<dbReference type="AlphaFoldDB" id="A0AAD9UJA2"/>
<dbReference type="PANTHER" id="PTHR24410:SF41">
    <property type="entry name" value="HL07962P"/>
    <property type="match status" value="1"/>
</dbReference>
<organism evidence="3 4">
    <name type="scientific">Ridgeia piscesae</name>
    <name type="common">Tubeworm</name>
    <dbReference type="NCBI Taxonomy" id="27915"/>
    <lineage>
        <taxon>Eukaryota</taxon>
        <taxon>Metazoa</taxon>
        <taxon>Spiralia</taxon>
        <taxon>Lophotrochozoa</taxon>
        <taxon>Annelida</taxon>
        <taxon>Polychaeta</taxon>
        <taxon>Sedentaria</taxon>
        <taxon>Canalipalpata</taxon>
        <taxon>Sabellida</taxon>
        <taxon>Siboglinidae</taxon>
        <taxon>Ridgeia</taxon>
    </lineage>
</organism>
<name>A0AAD9UJA2_RIDPI</name>
<proteinExistence type="predicted"/>
<accession>A0AAD9UJA2</accession>
<dbReference type="InterPro" id="IPR000210">
    <property type="entry name" value="BTB/POZ_dom"/>
</dbReference>
<dbReference type="InterPro" id="IPR011333">
    <property type="entry name" value="SKP1/BTB/POZ_sf"/>
</dbReference>
<dbReference type="PANTHER" id="PTHR24410">
    <property type="entry name" value="HL07962P-RELATED"/>
    <property type="match status" value="1"/>
</dbReference>
<keyword evidence="4" id="KW-1185">Reference proteome</keyword>
<dbReference type="InterPro" id="IPR051481">
    <property type="entry name" value="BTB-POZ/Galectin-3-binding"/>
</dbReference>
<dbReference type="Gene3D" id="3.30.710.10">
    <property type="entry name" value="Potassium Channel Kv1.1, Chain A"/>
    <property type="match status" value="1"/>
</dbReference>
<gene>
    <name evidence="3" type="ORF">NP493_53g04036</name>
</gene>
<dbReference type="InterPro" id="IPR056184">
    <property type="entry name" value="TRAF_BTBD17"/>
</dbReference>
<reference evidence="3" key="1">
    <citation type="journal article" date="2023" name="Mol. Biol. Evol.">
        <title>Third-Generation Sequencing Reveals the Adaptive Role of the Epigenome in Three Deep-Sea Polychaetes.</title>
        <authorList>
            <person name="Perez M."/>
            <person name="Aroh O."/>
            <person name="Sun Y."/>
            <person name="Lan Y."/>
            <person name="Juniper S.K."/>
            <person name="Young C.R."/>
            <person name="Angers B."/>
            <person name="Qian P.Y."/>
        </authorList>
    </citation>
    <scope>NUCLEOTIDE SEQUENCE</scope>
    <source>
        <strain evidence="3">R07B-5</strain>
    </source>
</reference>
<dbReference type="PROSITE" id="PS50097">
    <property type="entry name" value="BTB"/>
    <property type="match status" value="1"/>
</dbReference>
<dbReference type="CDD" id="cd18292">
    <property type="entry name" value="BTB_POZ_BTBD17"/>
    <property type="match status" value="1"/>
</dbReference>
<dbReference type="SMART" id="SM00875">
    <property type="entry name" value="BACK"/>
    <property type="match status" value="1"/>
</dbReference>
<dbReference type="Gene3D" id="1.25.40.420">
    <property type="match status" value="1"/>
</dbReference>
<feature type="compositionally biased region" description="Polar residues" evidence="1">
    <location>
        <begin position="43"/>
        <end position="57"/>
    </location>
</feature>
<evidence type="ECO:0000256" key="1">
    <source>
        <dbReference type="SAM" id="MobiDB-lite"/>
    </source>
</evidence>
<evidence type="ECO:0000313" key="4">
    <source>
        <dbReference type="Proteomes" id="UP001209878"/>
    </source>
</evidence>
<comment type="caution">
    <text evidence="3">The sequence shown here is derived from an EMBL/GenBank/DDBJ whole genome shotgun (WGS) entry which is preliminary data.</text>
</comment>
<dbReference type="SUPFAM" id="SSF54695">
    <property type="entry name" value="POZ domain"/>
    <property type="match status" value="1"/>
</dbReference>
<dbReference type="Pfam" id="PF00651">
    <property type="entry name" value="BTB"/>
    <property type="match status" value="1"/>
</dbReference>
<dbReference type="Proteomes" id="UP001209878">
    <property type="component" value="Unassembled WGS sequence"/>
</dbReference>
<feature type="region of interest" description="Disordered" evidence="1">
    <location>
        <begin position="23"/>
        <end position="67"/>
    </location>
</feature>
<evidence type="ECO:0000313" key="3">
    <source>
        <dbReference type="EMBL" id="KAK2191365.1"/>
    </source>
</evidence>
<sequence>MDDAMSVKNYPYDYTDRYSHRKPITRATSGSAHRPDAVFCTDRNASTESQQNSLPDNDSTRHGPSCGMYSGEGKHMAPWFRQHMVKGSFCQENGQIIDNSPTLLQKVSSLYDDRELSDIEIVVGSRVYYLQKMILCCSSDVFRVMLTDQSWVDCRKPRVALREEPACIQVFEHFLRYLYTGVVHLDHYNVLSILMLADKYNVLDLQEVCVDYMCSHVVSSTKHNHAVSWLQYARLCRHPGLAEMCQRFIMWNFHKVASSGEFLTMELDLLTEFLQSSSLVVPNEYILYRFVSYWILNHKTKYSHQDRTYGTVALQLLSLVRFPMMSLHQLCQIEKDDLSLSFAEFFREQISSSMMYHSCPLDERKTRCQFPAHQLHPRNYTSEMWSTSLVVKDFPNMVQYDMRSLFLLSPISGSEADENRSWEWNIDLFPKGVQFQRCLMIGLWRNLEVNGTIYNTVRLSLECRIPERRHVDVSLLVTGVQDDVEYVRSVTERRCPFDEHIQVYNFNDIIPFDELNTPHSAYFSGPDANCFKITIIIKPVT</sequence>
<dbReference type="Pfam" id="PF07707">
    <property type="entry name" value="BACK"/>
    <property type="match status" value="1"/>
</dbReference>
<dbReference type="CDD" id="cd18493">
    <property type="entry name" value="BACK_BTBD17"/>
    <property type="match status" value="1"/>
</dbReference>
<dbReference type="SMART" id="SM00225">
    <property type="entry name" value="BTB"/>
    <property type="match status" value="1"/>
</dbReference>
<dbReference type="Pfam" id="PF23651">
    <property type="entry name" value="TRAF_BTBD17"/>
    <property type="match status" value="1"/>
</dbReference>
<feature type="domain" description="BTB" evidence="2">
    <location>
        <begin position="117"/>
        <end position="187"/>
    </location>
</feature>
<protein>
    <recommendedName>
        <fullName evidence="2">BTB domain-containing protein</fullName>
    </recommendedName>
</protein>
<dbReference type="InterPro" id="IPR011705">
    <property type="entry name" value="BACK"/>
</dbReference>
<dbReference type="EMBL" id="JAODUO010000053">
    <property type="protein sequence ID" value="KAK2191365.1"/>
    <property type="molecule type" value="Genomic_DNA"/>
</dbReference>